<dbReference type="EC" id="2.1.1.176" evidence="7"/>
<dbReference type="InterPro" id="IPR049560">
    <property type="entry name" value="MeTrfase_RsmB-F_NOP2_cat"/>
</dbReference>
<dbReference type="Pfam" id="PF01189">
    <property type="entry name" value="Methyltr_RsmB-F"/>
    <property type="match status" value="1"/>
</dbReference>
<dbReference type="GO" id="GO:0001510">
    <property type="term" value="P:RNA methylation"/>
    <property type="evidence" value="ECO:0007669"/>
    <property type="project" value="InterPro"/>
</dbReference>
<name>A0A7X0CFK5_9BURK</name>
<keyword evidence="8" id="KW-1185">Reference proteome</keyword>
<comment type="similarity">
    <text evidence="5">Belongs to the class I-like SAM-binding methyltransferase superfamily. RsmB/NOP family.</text>
</comment>
<feature type="binding site" evidence="5">
    <location>
        <position position="254"/>
    </location>
    <ligand>
        <name>S-adenosyl-L-methionine</name>
        <dbReference type="ChEBI" id="CHEBI:59789"/>
    </ligand>
</feature>
<feature type="active site" description="Nucleophile" evidence="5">
    <location>
        <position position="354"/>
    </location>
</feature>
<keyword evidence="1 5" id="KW-0489">Methyltransferase</keyword>
<dbReference type="PANTHER" id="PTHR22807">
    <property type="entry name" value="NOP2 YEAST -RELATED NOL1/NOP2/FMU SUN DOMAIN-CONTAINING"/>
    <property type="match status" value="1"/>
</dbReference>
<keyword evidence="2 5" id="KW-0808">Transferase</keyword>
<evidence type="ECO:0000313" key="7">
    <source>
        <dbReference type="EMBL" id="MBB6135193.1"/>
    </source>
</evidence>
<accession>A0A7X0CFK5</accession>
<protein>
    <submittedName>
        <fullName evidence="7">16S rRNA (Cytosine967-C5)-methyltransferase</fullName>
        <ecNumber evidence="7">2.1.1.176</ecNumber>
    </submittedName>
</protein>
<dbReference type="EMBL" id="JACHBX010000003">
    <property type="protein sequence ID" value="MBB6135193.1"/>
    <property type="molecule type" value="Genomic_DNA"/>
</dbReference>
<dbReference type="CDD" id="cd02440">
    <property type="entry name" value="AdoMet_MTases"/>
    <property type="match status" value="1"/>
</dbReference>
<comment type="caution">
    <text evidence="7">The sequence shown here is derived from an EMBL/GenBank/DDBJ whole genome shotgun (WGS) entry which is preliminary data.</text>
</comment>
<dbReference type="Pfam" id="PF22458">
    <property type="entry name" value="RsmF-B_ferredox"/>
    <property type="match status" value="1"/>
</dbReference>
<evidence type="ECO:0000256" key="4">
    <source>
        <dbReference type="ARBA" id="ARBA00022884"/>
    </source>
</evidence>
<dbReference type="PANTHER" id="PTHR22807:SF53">
    <property type="entry name" value="RIBOSOMAL RNA SMALL SUBUNIT METHYLTRANSFERASE B-RELATED"/>
    <property type="match status" value="1"/>
</dbReference>
<dbReference type="Gene3D" id="3.30.70.1170">
    <property type="entry name" value="Sun protein, domain 3"/>
    <property type="match status" value="1"/>
</dbReference>
<dbReference type="InterPro" id="IPR029063">
    <property type="entry name" value="SAM-dependent_MTases_sf"/>
</dbReference>
<proteinExistence type="inferred from homology"/>
<dbReference type="AlphaFoldDB" id="A0A7X0CFK5"/>
<dbReference type="SUPFAM" id="SSF53335">
    <property type="entry name" value="S-adenosyl-L-methionine-dependent methyltransferases"/>
    <property type="match status" value="1"/>
</dbReference>
<keyword evidence="3 5" id="KW-0949">S-adenosyl-L-methionine</keyword>
<evidence type="ECO:0000256" key="1">
    <source>
        <dbReference type="ARBA" id="ARBA00022603"/>
    </source>
</evidence>
<gene>
    <name evidence="7" type="ORF">HD842_003351</name>
</gene>
<dbReference type="PRINTS" id="PR02008">
    <property type="entry name" value="RCMTFAMILY"/>
</dbReference>
<feature type="domain" description="SAM-dependent MTase RsmB/NOP-type" evidence="6">
    <location>
        <begin position="140"/>
        <end position="417"/>
    </location>
</feature>
<evidence type="ECO:0000256" key="5">
    <source>
        <dbReference type="PROSITE-ProRule" id="PRU01023"/>
    </source>
</evidence>
<dbReference type="GO" id="GO:0003723">
    <property type="term" value="F:RNA binding"/>
    <property type="evidence" value="ECO:0007669"/>
    <property type="project" value="UniProtKB-UniRule"/>
</dbReference>
<sequence length="441" mass="48100">MRLPPAIVAKTEEVLREILRFTSPADVTLSRFFKDNPRFGGRERGVIAEAVYSVLRNKSFFTDFAGHGSTPSMRRLALLGLAETAGIDSIGGLTEDETHFLTRIKEVDRTLLPGPVQANLPQWLYDKLVAQFGEAEALQLAAVLNTPAPLDLRVNSIKAERDAVIATLLEAPIVAEPMPYAPLGLRVKQKPALQNLPLFKEGAIEVQDEGSQVLSQIVGARRGEMVVDFCAGAGGKTLALGALMRNTGRLYAFDVSEKRLAKLKPRMARSGLSNVHPVLIAHERDAKVKRLAGKIDRVLVDAPCSGLGTLRRNPDVKWRQQLGAIAEMQEKQAAILDGAARLVKNGGRLVYATCSLLDEENDVIVEGFLATHPDFDLVPMSQVLAEQKIPLEMDKYLKLLPHKHQTDGFFAAVLQRKALVKAAPVKADADADADVTATDEE</sequence>
<feature type="binding site" evidence="5">
    <location>
        <position position="301"/>
    </location>
    <ligand>
        <name>S-adenosyl-L-methionine</name>
        <dbReference type="ChEBI" id="CHEBI:59789"/>
    </ligand>
</feature>
<organism evidence="7 8">
    <name type="scientific">Massilia aurea</name>
    <dbReference type="NCBI Taxonomy" id="373040"/>
    <lineage>
        <taxon>Bacteria</taxon>
        <taxon>Pseudomonadati</taxon>
        <taxon>Pseudomonadota</taxon>
        <taxon>Betaproteobacteria</taxon>
        <taxon>Burkholderiales</taxon>
        <taxon>Oxalobacteraceae</taxon>
        <taxon>Telluria group</taxon>
        <taxon>Massilia</taxon>
    </lineage>
</organism>
<evidence type="ECO:0000256" key="2">
    <source>
        <dbReference type="ARBA" id="ARBA00022679"/>
    </source>
</evidence>
<dbReference type="PROSITE" id="PS51686">
    <property type="entry name" value="SAM_MT_RSMB_NOP"/>
    <property type="match status" value="1"/>
</dbReference>
<dbReference type="Proteomes" id="UP000540787">
    <property type="component" value="Unassembled WGS sequence"/>
</dbReference>
<keyword evidence="4 5" id="KW-0694">RNA-binding</keyword>
<dbReference type="GO" id="GO:0008173">
    <property type="term" value="F:RNA methyltransferase activity"/>
    <property type="evidence" value="ECO:0007669"/>
    <property type="project" value="InterPro"/>
</dbReference>
<evidence type="ECO:0000259" key="6">
    <source>
        <dbReference type="PROSITE" id="PS51686"/>
    </source>
</evidence>
<dbReference type="InterPro" id="IPR054728">
    <property type="entry name" value="RsmB-like_ferredoxin"/>
</dbReference>
<dbReference type="Gene3D" id="3.40.50.150">
    <property type="entry name" value="Vaccinia Virus protein VP39"/>
    <property type="match status" value="1"/>
</dbReference>
<dbReference type="InterPro" id="IPR001678">
    <property type="entry name" value="MeTrfase_RsmB-F_NOP2_dom"/>
</dbReference>
<evidence type="ECO:0000256" key="3">
    <source>
        <dbReference type="ARBA" id="ARBA00022691"/>
    </source>
</evidence>
<reference evidence="7 8" key="1">
    <citation type="submission" date="2020-08" db="EMBL/GenBank/DDBJ databases">
        <title>The Agave Microbiome: Exploring the role of microbial communities in plant adaptations to desert environments.</title>
        <authorList>
            <person name="Partida-Martinez L.P."/>
        </authorList>
    </citation>
    <scope>NUCLEOTIDE SEQUENCE [LARGE SCALE GENOMIC DNA]</scope>
    <source>
        <strain evidence="7 8">AT3.2</strain>
    </source>
</reference>
<dbReference type="InterPro" id="IPR023267">
    <property type="entry name" value="RCMT"/>
</dbReference>
<comment type="caution">
    <text evidence="5">Lacks conserved residue(s) required for the propagation of feature annotation.</text>
</comment>
<dbReference type="RefSeq" id="WP_229424793.1">
    <property type="nucleotide sequence ID" value="NZ_JACHBX010000003.1"/>
</dbReference>
<evidence type="ECO:0000313" key="8">
    <source>
        <dbReference type="Proteomes" id="UP000540787"/>
    </source>
</evidence>